<evidence type="ECO:0000256" key="2">
    <source>
        <dbReference type="ARBA" id="ARBA00022695"/>
    </source>
</evidence>
<dbReference type="PROSITE" id="PS50994">
    <property type="entry name" value="INTEGRASE"/>
    <property type="match status" value="1"/>
</dbReference>
<keyword evidence="2" id="KW-0548">Nucleotidyltransferase</keyword>
<keyword evidence="6" id="KW-0695">RNA-directed DNA polymerase</keyword>
<evidence type="ECO:0000256" key="3">
    <source>
        <dbReference type="ARBA" id="ARBA00022722"/>
    </source>
</evidence>
<dbReference type="PANTHER" id="PTHR41694:SF3">
    <property type="entry name" value="RNA-DIRECTED DNA POLYMERASE-RELATED"/>
    <property type="match status" value="1"/>
</dbReference>
<evidence type="ECO:0000256" key="6">
    <source>
        <dbReference type="ARBA" id="ARBA00022918"/>
    </source>
</evidence>
<evidence type="ECO:0000259" key="7">
    <source>
        <dbReference type="PROSITE" id="PS50994"/>
    </source>
</evidence>
<gene>
    <name evidence="8" type="primary">Ervk19_2</name>
    <name evidence="8" type="ORF">CERCOR_R14617</name>
</gene>
<dbReference type="GO" id="GO:0004519">
    <property type="term" value="F:endonuclease activity"/>
    <property type="evidence" value="ECO:0007669"/>
    <property type="project" value="UniProtKB-KW"/>
</dbReference>
<dbReference type="SUPFAM" id="SSF53098">
    <property type="entry name" value="Ribonuclease H-like"/>
    <property type="match status" value="1"/>
</dbReference>
<accession>A0A851RLP5</accession>
<dbReference type="InterPro" id="IPR001584">
    <property type="entry name" value="Integrase_cat-core"/>
</dbReference>
<keyword evidence="5" id="KW-0378">Hydrolase</keyword>
<keyword evidence="3" id="KW-0540">Nuclease</keyword>
<feature type="non-terminal residue" evidence="8">
    <location>
        <position position="64"/>
    </location>
</feature>
<dbReference type="GO" id="GO:0035613">
    <property type="term" value="F:RNA stem-loop binding"/>
    <property type="evidence" value="ECO:0007669"/>
    <property type="project" value="TreeGrafter"/>
</dbReference>
<organism evidence="8 9">
    <name type="scientific">Tychaedon coryphoeus</name>
    <name type="common">Karoo scrub-robin</name>
    <name type="synonym">Erythropygia coryphaeus</name>
    <dbReference type="NCBI Taxonomy" id="614051"/>
    <lineage>
        <taxon>Eukaryota</taxon>
        <taxon>Metazoa</taxon>
        <taxon>Chordata</taxon>
        <taxon>Craniata</taxon>
        <taxon>Vertebrata</taxon>
        <taxon>Euteleostomi</taxon>
        <taxon>Archelosauria</taxon>
        <taxon>Archosauria</taxon>
        <taxon>Dinosauria</taxon>
        <taxon>Saurischia</taxon>
        <taxon>Theropoda</taxon>
        <taxon>Coelurosauria</taxon>
        <taxon>Aves</taxon>
        <taxon>Neognathae</taxon>
        <taxon>Neoaves</taxon>
        <taxon>Telluraves</taxon>
        <taxon>Australaves</taxon>
        <taxon>Passeriformes</taxon>
        <taxon>Muscicapidae</taxon>
        <taxon>Cercotrichas</taxon>
    </lineage>
</organism>
<dbReference type="InterPro" id="IPR036397">
    <property type="entry name" value="RNaseH_sf"/>
</dbReference>
<dbReference type="Proteomes" id="UP000631545">
    <property type="component" value="Unassembled WGS sequence"/>
</dbReference>
<dbReference type="GO" id="GO:0003964">
    <property type="term" value="F:RNA-directed DNA polymerase activity"/>
    <property type="evidence" value="ECO:0007669"/>
    <property type="project" value="UniProtKB-KW"/>
</dbReference>
<dbReference type="InterPro" id="IPR012337">
    <property type="entry name" value="RNaseH-like_sf"/>
</dbReference>
<evidence type="ECO:0000313" key="9">
    <source>
        <dbReference type="Proteomes" id="UP000631545"/>
    </source>
</evidence>
<evidence type="ECO:0000256" key="1">
    <source>
        <dbReference type="ARBA" id="ARBA00022679"/>
    </source>
</evidence>
<dbReference type="Gene3D" id="3.30.420.10">
    <property type="entry name" value="Ribonuclease H-like superfamily/Ribonuclease H"/>
    <property type="match status" value="1"/>
</dbReference>
<comment type="caution">
    <text evidence="8">The sequence shown here is derived from an EMBL/GenBank/DDBJ whole genome shotgun (WGS) entry which is preliminary data.</text>
</comment>
<name>A0A851RLP5_TYCCO</name>
<dbReference type="PANTHER" id="PTHR41694">
    <property type="entry name" value="ENDOGENOUS RETROVIRUS GROUP K MEMBER POL PROTEIN"/>
    <property type="match status" value="1"/>
</dbReference>
<reference evidence="8" key="1">
    <citation type="submission" date="2019-09" db="EMBL/GenBank/DDBJ databases">
        <title>Bird 10,000 Genomes (B10K) Project - Family phase.</title>
        <authorList>
            <person name="Zhang G."/>
        </authorList>
    </citation>
    <scope>NUCLEOTIDE SEQUENCE</scope>
    <source>
        <strain evidence="8">OUT-0024</strain>
        <tissue evidence="8">Muscle</tissue>
    </source>
</reference>
<dbReference type="GO" id="GO:0015074">
    <property type="term" value="P:DNA integration"/>
    <property type="evidence" value="ECO:0007669"/>
    <property type="project" value="InterPro"/>
</dbReference>
<feature type="domain" description="Integrase catalytic" evidence="7">
    <location>
        <begin position="1"/>
        <end position="64"/>
    </location>
</feature>
<feature type="non-terminal residue" evidence="8">
    <location>
        <position position="1"/>
    </location>
</feature>
<dbReference type="GO" id="GO:0016787">
    <property type="term" value="F:hydrolase activity"/>
    <property type="evidence" value="ECO:0007669"/>
    <property type="project" value="UniProtKB-KW"/>
</dbReference>
<sequence length="64" mass="7182">QHACRHFLQAFASLGVPQEIKTDNGPTYIGKTLDKFLKKWGVKHTFGIPHSSTGQAIIERTHHT</sequence>
<proteinExistence type="predicted"/>
<evidence type="ECO:0000256" key="5">
    <source>
        <dbReference type="ARBA" id="ARBA00022801"/>
    </source>
</evidence>
<keyword evidence="9" id="KW-1185">Reference proteome</keyword>
<dbReference type="EMBL" id="WBND01002110">
    <property type="protein sequence ID" value="NXC92130.1"/>
    <property type="molecule type" value="Genomic_DNA"/>
</dbReference>
<keyword evidence="1" id="KW-0808">Transferase</keyword>
<dbReference type="Pfam" id="PF00665">
    <property type="entry name" value="rve"/>
    <property type="match status" value="1"/>
</dbReference>
<protein>
    <submittedName>
        <fullName evidence="8">POK19 protein</fullName>
    </submittedName>
</protein>
<evidence type="ECO:0000313" key="8">
    <source>
        <dbReference type="EMBL" id="NXC92130.1"/>
    </source>
</evidence>
<evidence type="ECO:0000256" key="4">
    <source>
        <dbReference type="ARBA" id="ARBA00022759"/>
    </source>
</evidence>
<dbReference type="AlphaFoldDB" id="A0A851RLP5"/>
<keyword evidence="4" id="KW-0255">Endonuclease</keyword>